<protein>
    <recommendedName>
        <fullName evidence="3">Methyltransferase domain-containing protein</fullName>
    </recommendedName>
</protein>
<dbReference type="AlphaFoldDB" id="A0A4R5U4Q3"/>
<reference evidence="1 2" key="1">
    <citation type="submission" date="2019-03" db="EMBL/GenBank/DDBJ databases">
        <title>Luteimonas zhaokaii sp.nov., isolated from the rectal contents of Plateau pika in Yushu, Qinghai Province, China.</title>
        <authorList>
            <person name="Zhang G."/>
        </authorList>
    </citation>
    <scope>NUCLEOTIDE SEQUENCE [LARGE SCALE GENOMIC DNA]</scope>
    <source>
        <strain evidence="1 2">B9</strain>
    </source>
</reference>
<dbReference type="OrthoDB" id="5983563at2"/>
<accession>A0A4R5U4Q3</accession>
<dbReference type="InterPro" id="IPR029063">
    <property type="entry name" value="SAM-dependent_MTases_sf"/>
</dbReference>
<keyword evidence="2" id="KW-1185">Reference proteome</keyword>
<evidence type="ECO:0000313" key="2">
    <source>
        <dbReference type="Proteomes" id="UP000294796"/>
    </source>
</evidence>
<evidence type="ECO:0000313" key="1">
    <source>
        <dbReference type="EMBL" id="TDK28716.1"/>
    </source>
</evidence>
<dbReference type="Proteomes" id="UP000294796">
    <property type="component" value="Unassembled WGS sequence"/>
</dbReference>
<dbReference type="Gene3D" id="3.40.50.150">
    <property type="entry name" value="Vaccinia Virus protein VP39"/>
    <property type="match status" value="1"/>
</dbReference>
<gene>
    <name evidence="1" type="ORF">E2F46_02320</name>
</gene>
<name>A0A4R5U4Q3_9GAMM</name>
<organism evidence="1 2">
    <name type="scientific">Luteimonas aestuarii</name>
    <dbReference type="NCBI Taxonomy" id="453837"/>
    <lineage>
        <taxon>Bacteria</taxon>
        <taxon>Pseudomonadati</taxon>
        <taxon>Pseudomonadota</taxon>
        <taxon>Gammaproteobacteria</taxon>
        <taxon>Lysobacterales</taxon>
        <taxon>Lysobacteraceae</taxon>
        <taxon>Luteimonas</taxon>
    </lineage>
</organism>
<evidence type="ECO:0008006" key="3">
    <source>
        <dbReference type="Google" id="ProtNLM"/>
    </source>
</evidence>
<proteinExistence type="predicted"/>
<comment type="caution">
    <text evidence="1">The sequence shown here is derived from an EMBL/GenBank/DDBJ whole genome shotgun (WGS) entry which is preliminary data.</text>
</comment>
<sequence>MPSSLPGGQSAAHAWFQTPAGRAVVDAQASPVADALRQRPGQHWLWLGPGATAGPEDARGLRLAVAEGGWQGDIACSLPLPLPNESFATAVLQHAVPAGGEADALLAEVARILVPGGRVWMFVLNPLSPYRWRWRGTGLSAAEPLTWRRRLRRHGLVPDPVSQGVGPSWRVEAASPPQHGPGLRAAYLLQAEKRELPLTPLRQRAALRLPQGVPAA</sequence>
<dbReference type="SUPFAM" id="SSF53335">
    <property type="entry name" value="S-adenosyl-L-methionine-dependent methyltransferases"/>
    <property type="match status" value="1"/>
</dbReference>
<dbReference type="RefSeq" id="WP_133320537.1">
    <property type="nucleotide sequence ID" value="NZ_SMTF01000001.1"/>
</dbReference>
<dbReference type="EMBL" id="SMTF01000001">
    <property type="protein sequence ID" value="TDK28716.1"/>
    <property type="molecule type" value="Genomic_DNA"/>
</dbReference>